<name>A0A3G8JS60_9ACTN</name>
<evidence type="ECO:0000256" key="2">
    <source>
        <dbReference type="ARBA" id="ARBA00023136"/>
    </source>
</evidence>
<evidence type="ECO:0000313" key="6">
    <source>
        <dbReference type="Proteomes" id="UP000271469"/>
    </source>
</evidence>
<evidence type="ECO:0000313" key="5">
    <source>
        <dbReference type="EMBL" id="AZG47927.1"/>
    </source>
</evidence>
<reference evidence="5 6" key="1">
    <citation type="submission" date="2018-11" db="EMBL/GenBank/DDBJ databases">
        <title>Gordonia insulae sp. nov., isolated from an island soil.</title>
        <authorList>
            <person name="Kim Y.S."/>
            <person name="Kim S.B."/>
        </authorList>
    </citation>
    <scope>NUCLEOTIDE SEQUENCE [LARGE SCALE GENOMIC DNA]</scope>
    <source>
        <strain evidence="5 6">MMS17-SY073</strain>
    </source>
</reference>
<organism evidence="5 6">
    <name type="scientific">Gordonia insulae</name>
    <dbReference type="NCBI Taxonomy" id="2420509"/>
    <lineage>
        <taxon>Bacteria</taxon>
        <taxon>Bacillati</taxon>
        <taxon>Actinomycetota</taxon>
        <taxon>Actinomycetes</taxon>
        <taxon>Mycobacteriales</taxon>
        <taxon>Gordoniaceae</taxon>
        <taxon>Gordonia</taxon>
    </lineage>
</organism>
<feature type="compositionally biased region" description="Basic and acidic residues" evidence="3">
    <location>
        <begin position="156"/>
        <end position="176"/>
    </location>
</feature>
<keyword evidence="6" id="KW-1185">Reference proteome</keyword>
<dbReference type="EMBL" id="CP033972">
    <property type="protein sequence ID" value="AZG47927.1"/>
    <property type="molecule type" value="Genomic_DNA"/>
</dbReference>
<accession>A0A3G8JS60</accession>
<keyword evidence="4" id="KW-1133">Transmembrane helix</keyword>
<dbReference type="PANTHER" id="PTHR37042">
    <property type="entry name" value="OUTER MEMBRANE PROTEIN RV1973"/>
    <property type="match status" value="1"/>
</dbReference>
<dbReference type="AlphaFoldDB" id="A0A3G8JS60"/>
<feature type="transmembrane region" description="Helical" evidence="4">
    <location>
        <begin position="189"/>
        <end position="213"/>
    </location>
</feature>
<feature type="region of interest" description="Disordered" evidence="3">
    <location>
        <begin position="1"/>
        <end position="178"/>
    </location>
</feature>
<gene>
    <name evidence="5" type="ORF">D7316_04539</name>
</gene>
<dbReference type="Proteomes" id="UP000271469">
    <property type="component" value="Chromosome"/>
</dbReference>
<evidence type="ECO:0000256" key="4">
    <source>
        <dbReference type="SAM" id="Phobius"/>
    </source>
</evidence>
<dbReference type="GO" id="GO:0016020">
    <property type="term" value="C:membrane"/>
    <property type="evidence" value="ECO:0007669"/>
    <property type="project" value="UniProtKB-SubCell"/>
</dbReference>
<keyword evidence="4" id="KW-0812">Transmembrane</keyword>
<evidence type="ECO:0000256" key="3">
    <source>
        <dbReference type="SAM" id="MobiDB-lite"/>
    </source>
</evidence>
<evidence type="ECO:0000256" key="1">
    <source>
        <dbReference type="ARBA" id="ARBA00004370"/>
    </source>
</evidence>
<evidence type="ECO:0008006" key="7">
    <source>
        <dbReference type="Google" id="ProtNLM"/>
    </source>
</evidence>
<protein>
    <recommendedName>
        <fullName evidence="7">Mce-associated membrane protein</fullName>
    </recommendedName>
</protein>
<dbReference type="KEGG" id="gom:D7316_04539"/>
<feature type="compositionally biased region" description="Basic and acidic residues" evidence="3">
    <location>
        <begin position="25"/>
        <end position="46"/>
    </location>
</feature>
<keyword evidence="2 4" id="KW-0472">Membrane</keyword>
<comment type="subcellular location">
    <subcellularLocation>
        <location evidence="1">Membrane</location>
    </subcellularLocation>
</comment>
<feature type="compositionally biased region" description="Low complexity" evidence="3">
    <location>
        <begin position="80"/>
        <end position="131"/>
    </location>
</feature>
<sequence>MAELDNPDGAEVTPGEPEDTAPDTGADKTSADKTGADKTGADKTGAEELDASDPGSASQTPVRRAPVRKAPLARGRKRSTTSGAGETAAPAPAGDASAPDASTPDSSTPDSSTPDSSTPDSSTPDSSTPQTTDDDTSGATVVAGEGLSYRERRKARADSGRPDGGDHVPGADDSKVRYRGKSSAGAKRVALASVCVVAIIACVAVSVVFGLGIHRYGEKNDLRTEYSDFAQQMIVNLTTLNPKNVDGALKTLEDKTSGRAQQQMQDSMKQAVGLVKDQNLTTETTILSDAVTKAEPDEGTVIVVYGWQMKSPDPKEETIVQTFRWRVQMTRINGDLKMTNFEWVT</sequence>
<dbReference type="PANTHER" id="PTHR37042:SF4">
    <property type="entry name" value="OUTER MEMBRANE PROTEIN RV1973"/>
    <property type="match status" value="1"/>
</dbReference>
<proteinExistence type="predicted"/>